<feature type="transmembrane region" description="Helical" evidence="7">
    <location>
        <begin position="91"/>
        <end position="112"/>
    </location>
</feature>
<dbReference type="EMBL" id="JBBKAM010000002">
    <property type="protein sequence ID" value="MEJ8640758.1"/>
    <property type="molecule type" value="Genomic_DNA"/>
</dbReference>
<keyword evidence="2 7" id="KW-0813">Transport</keyword>
<evidence type="ECO:0000256" key="2">
    <source>
        <dbReference type="ARBA" id="ARBA00022448"/>
    </source>
</evidence>
<dbReference type="InterPro" id="IPR050809">
    <property type="entry name" value="UgpAE/MalFG_permease"/>
</dbReference>
<keyword evidence="10" id="KW-1185">Reference proteome</keyword>
<accession>A0ABU8TYR8</accession>
<evidence type="ECO:0000256" key="6">
    <source>
        <dbReference type="ARBA" id="ARBA00023136"/>
    </source>
</evidence>
<feature type="transmembrane region" description="Helical" evidence="7">
    <location>
        <begin position="279"/>
        <end position="300"/>
    </location>
</feature>
<evidence type="ECO:0000256" key="3">
    <source>
        <dbReference type="ARBA" id="ARBA00022475"/>
    </source>
</evidence>
<keyword evidence="3" id="KW-1003">Cell membrane</keyword>
<sequence length="310" mass="33157">MASPSPPTNPAPAASTLRRNQRGAATLFLAPFFVLFAVVMVAPVAYAGWMSLYREQSSGLGFGGVERTFTGMANYTAVLADPAFRASFLNVAAYCLAYIPVMIGGALGLALLVDSAYARAKRFFQLAFFLPHAVPGLIAAIIWIYLYTPGLSPVVEWIDGSGGSWNFFSPANSLSSMVNIAVWQWVGYNMVIFFAALQAVPREVIEAATVDGAGAWRIALGIKVPIIRSSVVMTVLFTCVGAVQLFTEPKLLSDKAQALGNDWSPTMYIVGKAFIDQDYASAAAASLLLALVAGALSYTVTRIGKRWQEA</sequence>
<comment type="subcellular location">
    <subcellularLocation>
        <location evidence="1 7">Cell membrane</location>
        <topology evidence="1 7">Multi-pass membrane protein</topology>
    </subcellularLocation>
</comment>
<dbReference type="InterPro" id="IPR035906">
    <property type="entry name" value="MetI-like_sf"/>
</dbReference>
<feature type="transmembrane region" description="Helical" evidence="7">
    <location>
        <begin position="226"/>
        <end position="246"/>
    </location>
</feature>
<evidence type="ECO:0000256" key="1">
    <source>
        <dbReference type="ARBA" id="ARBA00004651"/>
    </source>
</evidence>
<feature type="domain" description="ABC transmembrane type-1" evidence="8">
    <location>
        <begin position="90"/>
        <end position="300"/>
    </location>
</feature>
<reference evidence="9 10" key="1">
    <citation type="submission" date="2024-03" db="EMBL/GenBank/DDBJ databases">
        <title>Novel Streptomyces species of biotechnological and ecological value are a feature of Machair soil.</title>
        <authorList>
            <person name="Prole J.R."/>
            <person name="Goodfellow M."/>
            <person name="Allenby N."/>
            <person name="Ward A.C."/>
        </authorList>
    </citation>
    <scope>NUCLEOTIDE SEQUENCE [LARGE SCALE GENOMIC DNA]</scope>
    <source>
        <strain evidence="9 10">MS1.HAVA.3</strain>
    </source>
</reference>
<evidence type="ECO:0000313" key="10">
    <source>
        <dbReference type="Proteomes" id="UP001382904"/>
    </source>
</evidence>
<keyword evidence="5 7" id="KW-1133">Transmembrane helix</keyword>
<keyword evidence="6 7" id="KW-0472">Membrane</keyword>
<evidence type="ECO:0000256" key="5">
    <source>
        <dbReference type="ARBA" id="ARBA00022989"/>
    </source>
</evidence>
<evidence type="ECO:0000256" key="7">
    <source>
        <dbReference type="RuleBase" id="RU363032"/>
    </source>
</evidence>
<proteinExistence type="inferred from homology"/>
<dbReference type="PANTHER" id="PTHR43227">
    <property type="entry name" value="BLL4140 PROTEIN"/>
    <property type="match status" value="1"/>
</dbReference>
<dbReference type="Proteomes" id="UP001382904">
    <property type="component" value="Unassembled WGS sequence"/>
</dbReference>
<keyword evidence="4 7" id="KW-0812">Transmembrane</keyword>
<gene>
    <name evidence="9" type="ORF">WKI68_03430</name>
</gene>
<feature type="transmembrane region" description="Helical" evidence="7">
    <location>
        <begin position="124"/>
        <end position="146"/>
    </location>
</feature>
<organism evidence="9 10">
    <name type="scientific">Streptomyces caledonius</name>
    <dbReference type="NCBI Taxonomy" id="3134107"/>
    <lineage>
        <taxon>Bacteria</taxon>
        <taxon>Bacillati</taxon>
        <taxon>Actinomycetota</taxon>
        <taxon>Actinomycetes</taxon>
        <taxon>Kitasatosporales</taxon>
        <taxon>Streptomycetaceae</taxon>
        <taxon>Streptomyces</taxon>
    </lineage>
</organism>
<comment type="caution">
    <text evidence="9">The sequence shown here is derived from an EMBL/GenBank/DDBJ whole genome shotgun (WGS) entry which is preliminary data.</text>
</comment>
<dbReference type="SUPFAM" id="SSF161098">
    <property type="entry name" value="MetI-like"/>
    <property type="match status" value="1"/>
</dbReference>
<evidence type="ECO:0000313" key="9">
    <source>
        <dbReference type="EMBL" id="MEJ8640758.1"/>
    </source>
</evidence>
<feature type="transmembrane region" description="Helical" evidence="7">
    <location>
        <begin position="177"/>
        <end position="197"/>
    </location>
</feature>
<evidence type="ECO:0000256" key="4">
    <source>
        <dbReference type="ARBA" id="ARBA00022692"/>
    </source>
</evidence>
<dbReference type="InterPro" id="IPR000515">
    <property type="entry name" value="MetI-like"/>
</dbReference>
<dbReference type="PROSITE" id="PS50928">
    <property type="entry name" value="ABC_TM1"/>
    <property type="match status" value="1"/>
</dbReference>
<protein>
    <submittedName>
        <fullName evidence="9">Sugar ABC transporter permease</fullName>
    </submittedName>
</protein>
<comment type="similarity">
    <text evidence="7">Belongs to the binding-protein-dependent transport system permease family.</text>
</comment>
<evidence type="ECO:0000259" key="8">
    <source>
        <dbReference type="PROSITE" id="PS50928"/>
    </source>
</evidence>
<name>A0ABU8TYR8_9ACTN</name>
<dbReference type="Pfam" id="PF00528">
    <property type="entry name" value="BPD_transp_1"/>
    <property type="match status" value="1"/>
</dbReference>
<dbReference type="CDD" id="cd06261">
    <property type="entry name" value="TM_PBP2"/>
    <property type="match status" value="1"/>
</dbReference>
<dbReference type="Gene3D" id="1.10.3720.10">
    <property type="entry name" value="MetI-like"/>
    <property type="match status" value="1"/>
</dbReference>
<dbReference type="PANTHER" id="PTHR43227:SF8">
    <property type="entry name" value="DIACETYLCHITOBIOSE UPTAKE SYSTEM PERMEASE PROTEIN DASB"/>
    <property type="match status" value="1"/>
</dbReference>
<feature type="transmembrane region" description="Helical" evidence="7">
    <location>
        <begin position="27"/>
        <end position="49"/>
    </location>
</feature>